<evidence type="ECO:0000313" key="3">
    <source>
        <dbReference type="Proteomes" id="UP000605201"/>
    </source>
</evidence>
<feature type="signal peptide" evidence="1">
    <location>
        <begin position="1"/>
        <end position="22"/>
    </location>
</feature>
<reference evidence="2 3" key="1">
    <citation type="submission" date="2020-08" db="EMBL/GenBank/DDBJ databases">
        <title>Bridging the membrane lipid divide: bacteria of the FCB group superphylum have the potential to synthesize archaeal ether lipids.</title>
        <authorList>
            <person name="Villanueva L."/>
            <person name="Von Meijenfeldt F.A.B."/>
            <person name="Westbye A.B."/>
            <person name="Yadav S."/>
            <person name="Hopmans E.C."/>
            <person name="Dutilh B.E."/>
            <person name="Sinninghe Damste J.S."/>
        </authorList>
    </citation>
    <scope>NUCLEOTIDE SEQUENCE [LARGE SCALE GENOMIC DNA]</scope>
    <source>
        <strain evidence="2">NIOZ-UU17</strain>
    </source>
</reference>
<proteinExistence type="predicted"/>
<dbReference type="Proteomes" id="UP000605201">
    <property type="component" value="Unassembled WGS sequence"/>
</dbReference>
<evidence type="ECO:0000313" key="2">
    <source>
        <dbReference type="EMBL" id="MBC8433998.1"/>
    </source>
</evidence>
<dbReference type="InterPro" id="IPR018673">
    <property type="entry name" value="DUF2141"/>
</dbReference>
<protein>
    <submittedName>
        <fullName evidence="2">DUF2141 domain-containing protein</fullName>
    </submittedName>
</protein>
<dbReference type="Pfam" id="PF09912">
    <property type="entry name" value="DUF2141"/>
    <property type="match status" value="1"/>
</dbReference>
<comment type="caution">
    <text evidence="2">The sequence shown here is derived from an EMBL/GenBank/DDBJ whole genome shotgun (WGS) entry which is preliminary data.</text>
</comment>
<gene>
    <name evidence="2" type="ORF">H8D96_18975</name>
</gene>
<dbReference type="AlphaFoldDB" id="A0A8J6P3L8"/>
<organism evidence="2 3">
    <name type="scientific">Candidatus Desulfatibia vada</name>
    <dbReference type="NCBI Taxonomy" id="2841696"/>
    <lineage>
        <taxon>Bacteria</taxon>
        <taxon>Pseudomonadati</taxon>
        <taxon>Thermodesulfobacteriota</taxon>
        <taxon>Desulfobacteria</taxon>
        <taxon>Desulfobacterales</taxon>
        <taxon>Desulfobacterales incertae sedis</taxon>
        <taxon>Candidatus Desulfatibia</taxon>
    </lineage>
</organism>
<name>A0A8J6P3L8_9BACT</name>
<feature type="chain" id="PRO_5035215300" evidence="1">
    <location>
        <begin position="23"/>
        <end position="146"/>
    </location>
</feature>
<keyword evidence="1" id="KW-0732">Signal</keyword>
<evidence type="ECO:0000256" key="1">
    <source>
        <dbReference type="SAM" id="SignalP"/>
    </source>
</evidence>
<sequence>MKHLTYLFTFFIITSFFTMASASGIKANSTDLVIHLQGFENSKGVAKVAVCNSQKNFKDSTPFKGFDFKIINNKAERKITLPYGEYAIKVYHDENNNNELDTMMFGIPTEDYGFSNDARGSVGPPEYKDALLILNSPKQKITINVK</sequence>
<dbReference type="EMBL" id="JACNIG010000368">
    <property type="protein sequence ID" value="MBC8433998.1"/>
    <property type="molecule type" value="Genomic_DNA"/>
</dbReference>
<accession>A0A8J6P3L8</accession>